<feature type="transmembrane region" description="Helical" evidence="1">
    <location>
        <begin position="103"/>
        <end position="123"/>
    </location>
</feature>
<proteinExistence type="predicted"/>
<keyword evidence="4" id="KW-1185">Reference proteome</keyword>
<feature type="transmembrane region" description="Helical" evidence="1">
    <location>
        <begin position="135"/>
        <end position="156"/>
    </location>
</feature>
<evidence type="ECO:0000256" key="1">
    <source>
        <dbReference type="SAM" id="Phobius"/>
    </source>
</evidence>
<reference evidence="3" key="1">
    <citation type="submission" date="2020-11" db="EMBL/GenBank/DDBJ databases">
        <authorList>
            <consortium name="DOE Joint Genome Institute"/>
            <person name="Ahrendt S."/>
            <person name="Riley R."/>
            <person name="Andreopoulos W."/>
            <person name="Labutti K."/>
            <person name="Pangilinan J."/>
            <person name="Ruiz-Duenas F.J."/>
            <person name="Barrasa J.M."/>
            <person name="Sanchez-Garcia M."/>
            <person name="Camarero S."/>
            <person name="Miyauchi S."/>
            <person name="Serrano A."/>
            <person name="Linde D."/>
            <person name="Babiker R."/>
            <person name="Drula E."/>
            <person name="Ayuso-Fernandez I."/>
            <person name="Pacheco R."/>
            <person name="Padilla G."/>
            <person name="Ferreira P."/>
            <person name="Barriuso J."/>
            <person name="Kellner H."/>
            <person name="Castanera R."/>
            <person name="Alfaro M."/>
            <person name="Ramirez L."/>
            <person name="Pisabarro A.G."/>
            <person name="Kuo A."/>
            <person name="Tritt A."/>
            <person name="Lipzen A."/>
            <person name="He G."/>
            <person name="Yan M."/>
            <person name="Ng V."/>
            <person name="Cullen D."/>
            <person name="Martin F."/>
            <person name="Rosso M.-N."/>
            <person name="Henrissat B."/>
            <person name="Hibbett D."/>
            <person name="Martinez A.T."/>
            <person name="Grigoriev I.V."/>
        </authorList>
    </citation>
    <scope>NUCLEOTIDE SEQUENCE</scope>
    <source>
        <strain evidence="3">CBS 247.69</strain>
    </source>
</reference>
<feature type="transmembrane region" description="Helical" evidence="1">
    <location>
        <begin position="225"/>
        <end position="246"/>
    </location>
</feature>
<dbReference type="AlphaFoldDB" id="A0A9P5Y5N8"/>
<name>A0A9P5Y5N8_9AGAR</name>
<dbReference type="PANTHER" id="PTHR40465:SF1">
    <property type="entry name" value="DUF6534 DOMAIN-CONTAINING PROTEIN"/>
    <property type="match status" value="1"/>
</dbReference>
<dbReference type="Pfam" id="PF20152">
    <property type="entry name" value="DUF6534"/>
    <property type="match status" value="1"/>
</dbReference>
<feature type="domain" description="DUF6534" evidence="2">
    <location>
        <begin position="190"/>
        <end position="274"/>
    </location>
</feature>
<evidence type="ECO:0000313" key="4">
    <source>
        <dbReference type="Proteomes" id="UP000807353"/>
    </source>
</evidence>
<feature type="transmembrane region" description="Helical" evidence="1">
    <location>
        <begin position="20"/>
        <end position="41"/>
    </location>
</feature>
<feature type="transmembrane region" description="Helical" evidence="1">
    <location>
        <begin position="252"/>
        <end position="272"/>
    </location>
</feature>
<keyword evidence="1" id="KW-1133">Transmembrane helix</keyword>
<accession>A0A9P5Y5N8</accession>
<keyword evidence="1" id="KW-0812">Transmembrane</keyword>
<gene>
    <name evidence="3" type="ORF">BDZ94DRAFT_1236373</name>
</gene>
<evidence type="ECO:0000313" key="3">
    <source>
        <dbReference type="EMBL" id="KAF9463144.1"/>
    </source>
</evidence>
<sequence length="316" mass="35561">MATMVLPIDLQYMEIILPYLIGYMLNWVLFGVLSVQVYLYYLAFPHDKRLSKSLVLGVYTLETTQTVLLSRDAFTLYTFANFVDARTDPISKKLFYREIPDVLTTYTIPILGGIVAFIVQNFYAYRLFILTKSKIILVLIGLGAILQLLCASLGKVPKFTDIPFHNWHFPSTGGEGFSAIFVILWGTSCVLIDTSIAALMMYHLSRRDSGWYSTHTLLVKLIKQAVGTGAVTTLVAIIYVICIFIPGLGNYWAVPSTIFGKFYANAMMVNFNHRIKFANDRRPSLSDMHIPSSLFATTNSERLSSEMHSTDPGIEK</sequence>
<dbReference type="PANTHER" id="PTHR40465">
    <property type="entry name" value="CHROMOSOME 1, WHOLE GENOME SHOTGUN SEQUENCE"/>
    <property type="match status" value="1"/>
</dbReference>
<keyword evidence="1" id="KW-0472">Membrane</keyword>
<comment type="caution">
    <text evidence="3">The sequence shown here is derived from an EMBL/GenBank/DDBJ whole genome shotgun (WGS) entry which is preliminary data.</text>
</comment>
<evidence type="ECO:0000259" key="2">
    <source>
        <dbReference type="Pfam" id="PF20152"/>
    </source>
</evidence>
<dbReference type="InterPro" id="IPR045339">
    <property type="entry name" value="DUF6534"/>
</dbReference>
<feature type="transmembrane region" description="Helical" evidence="1">
    <location>
        <begin position="176"/>
        <end position="204"/>
    </location>
</feature>
<dbReference type="EMBL" id="MU150265">
    <property type="protein sequence ID" value="KAF9463144.1"/>
    <property type="molecule type" value="Genomic_DNA"/>
</dbReference>
<dbReference type="Proteomes" id="UP000807353">
    <property type="component" value="Unassembled WGS sequence"/>
</dbReference>
<organism evidence="3 4">
    <name type="scientific">Collybia nuda</name>
    <dbReference type="NCBI Taxonomy" id="64659"/>
    <lineage>
        <taxon>Eukaryota</taxon>
        <taxon>Fungi</taxon>
        <taxon>Dikarya</taxon>
        <taxon>Basidiomycota</taxon>
        <taxon>Agaricomycotina</taxon>
        <taxon>Agaricomycetes</taxon>
        <taxon>Agaricomycetidae</taxon>
        <taxon>Agaricales</taxon>
        <taxon>Tricholomatineae</taxon>
        <taxon>Clitocybaceae</taxon>
        <taxon>Collybia</taxon>
    </lineage>
</organism>
<dbReference type="OrthoDB" id="2536347at2759"/>
<protein>
    <recommendedName>
        <fullName evidence="2">DUF6534 domain-containing protein</fullName>
    </recommendedName>
</protein>